<evidence type="ECO:0000313" key="3">
    <source>
        <dbReference type="Proteomes" id="UP000319383"/>
    </source>
</evidence>
<reference evidence="2 3" key="1">
    <citation type="submission" date="2019-02" db="EMBL/GenBank/DDBJ databases">
        <title>Deep-cultivation of Planctomycetes and their phenomic and genomic characterization uncovers novel biology.</title>
        <authorList>
            <person name="Wiegand S."/>
            <person name="Jogler M."/>
            <person name="Boedeker C."/>
            <person name="Pinto D."/>
            <person name="Vollmers J."/>
            <person name="Rivas-Marin E."/>
            <person name="Kohn T."/>
            <person name="Peeters S.H."/>
            <person name="Heuer A."/>
            <person name="Rast P."/>
            <person name="Oberbeckmann S."/>
            <person name="Bunk B."/>
            <person name="Jeske O."/>
            <person name="Meyerdierks A."/>
            <person name="Storesund J.E."/>
            <person name="Kallscheuer N."/>
            <person name="Luecker S."/>
            <person name="Lage O.M."/>
            <person name="Pohl T."/>
            <person name="Merkel B.J."/>
            <person name="Hornburger P."/>
            <person name="Mueller R.-W."/>
            <person name="Bruemmer F."/>
            <person name="Labrenz M."/>
            <person name="Spormann A.M."/>
            <person name="Op den Camp H."/>
            <person name="Overmann J."/>
            <person name="Amann R."/>
            <person name="Jetten M.S.M."/>
            <person name="Mascher T."/>
            <person name="Medema M.H."/>
            <person name="Devos D.P."/>
            <person name="Kaster A.-K."/>
            <person name="Ovreas L."/>
            <person name="Rohde M."/>
            <person name="Galperin M.Y."/>
            <person name="Jogler C."/>
        </authorList>
    </citation>
    <scope>NUCLEOTIDE SEQUENCE [LARGE SCALE GENOMIC DNA]</scope>
    <source>
        <strain evidence="2 3">Mal52</strain>
    </source>
</reference>
<keyword evidence="3" id="KW-1185">Reference proteome</keyword>
<proteinExistence type="predicted"/>
<sequence length="93" mass="10636">MNFFKNYLERHQHPGNQFLHLIGLPITFALPVYFLVHHNWQWALGAFIAGYALQFLGHAIEGNDAGEMIVVKKLLGKPYIAVVPRSKESKFDD</sequence>
<dbReference type="Pfam" id="PF06127">
    <property type="entry name" value="Mpo1-like"/>
    <property type="match status" value="1"/>
</dbReference>
<keyword evidence="1" id="KW-0472">Membrane</keyword>
<organism evidence="2 3">
    <name type="scientific">Symmachiella dynata</name>
    <dbReference type="NCBI Taxonomy" id="2527995"/>
    <lineage>
        <taxon>Bacteria</taxon>
        <taxon>Pseudomonadati</taxon>
        <taxon>Planctomycetota</taxon>
        <taxon>Planctomycetia</taxon>
        <taxon>Planctomycetales</taxon>
        <taxon>Planctomycetaceae</taxon>
        <taxon>Symmachiella</taxon>
    </lineage>
</organism>
<keyword evidence="1" id="KW-0812">Transmembrane</keyword>
<dbReference type="InterPro" id="IPR009305">
    <property type="entry name" value="Mpo1-like"/>
</dbReference>
<evidence type="ECO:0000256" key="1">
    <source>
        <dbReference type="SAM" id="Phobius"/>
    </source>
</evidence>
<dbReference type="EMBL" id="CP036276">
    <property type="protein sequence ID" value="QDU43822.1"/>
    <property type="molecule type" value="Genomic_DNA"/>
</dbReference>
<dbReference type="RefSeq" id="WP_197534820.1">
    <property type="nucleotide sequence ID" value="NZ_CAXBED010000227.1"/>
</dbReference>
<evidence type="ECO:0008006" key="4">
    <source>
        <dbReference type="Google" id="ProtNLM"/>
    </source>
</evidence>
<evidence type="ECO:0000313" key="2">
    <source>
        <dbReference type="EMBL" id="QDU43822.1"/>
    </source>
</evidence>
<accession>A0A517ZMW6</accession>
<protein>
    <recommendedName>
        <fullName evidence="4">DUF962 domain-containing protein</fullName>
    </recommendedName>
</protein>
<gene>
    <name evidence="2" type="ORF">Mal52_22990</name>
</gene>
<feature type="transmembrane region" description="Helical" evidence="1">
    <location>
        <begin position="18"/>
        <end position="36"/>
    </location>
</feature>
<keyword evidence="1" id="KW-1133">Transmembrane helix</keyword>
<dbReference type="AlphaFoldDB" id="A0A517ZMW6"/>
<name>A0A517ZMW6_9PLAN</name>
<dbReference type="Proteomes" id="UP000319383">
    <property type="component" value="Chromosome"/>
</dbReference>
<dbReference type="KEGG" id="sdyn:Mal52_22990"/>